<dbReference type="NCBIfam" id="NF041423">
    <property type="entry name" value="MobC_subf"/>
    <property type="match status" value="1"/>
</dbReference>
<dbReference type="OrthoDB" id="9152473at2"/>
<dbReference type="Proteomes" id="UP000002372">
    <property type="component" value="Chromosome"/>
</dbReference>
<proteinExistence type="predicted"/>
<evidence type="ECO:0000313" key="2">
    <source>
        <dbReference type="Proteomes" id="UP000002372"/>
    </source>
</evidence>
<dbReference type="HOGENOM" id="CLU_097851_0_0_4"/>
<dbReference type="eggNOG" id="COG1846">
    <property type="taxonomic scope" value="Bacteria"/>
</dbReference>
<dbReference type="InterPro" id="IPR025855">
    <property type="entry name" value="Replic_Relax"/>
</dbReference>
<dbReference type="RefSeq" id="WP_013106032.1">
    <property type="nucleotide sequence ID" value="NC_014145.1"/>
</dbReference>
<organism evidence="1 2">
    <name type="scientific">Thiomonas arsenitoxydans (strain DSM 22701 / CIP 110005 / 3As)</name>
    <dbReference type="NCBI Taxonomy" id="426114"/>
    <lineage>
        <taxon>Bacteria</taxon>
        <taxon>Pseudomonadati</taxon>
        <taxon>Pseudomonadota</taxon>
        <taxon>Betaproteobacteria</taxon>
        <taxon>Burkholderiales</taxon>
        <taxon>Thiomonas</taxon>
    </lineage>
</organism>
<reference evidence="2" key="2">
    <citation type="journal article" date="2010" name="PLoS Genet.">
        <title>Structure, function, and evolution of the Thiomonas spp. genome.</title>
        <authorList>
            <person name="Arsene-Ploetze F."/>
            <person name="Koechler S."/>
            <person name="Marchal M."/>
            <person name="Coppee J.Y."/>
            <person name="Chandler M."/>
            <person name="Bonnefoy V."/>
            <person name="Brochier-Armanet C."/>
            <person name="Barakat M."/>
            <person name="Barbe V."/>
            <person name="Battaglia-Brunet F."/>
            <person name="Bruneel O."/>
            <person name="Bryan C.G."/>
            <person name="Cleiss-Arnold J."/>
            <person name="Cruveiller S."/>
            <person name="Erhardt M."/>
            <person name="Heinrich-Salmeron A."/>
            <person name="Hommais F."/>
            <person name="Joulian C."/>
            <person name="Krin E."/>
            <person name="Lieutaud A."/>
            <person name="Lievremont D."/>
            <person name="Michel C."/>
            <person name="Muller D."/>
            <person name="Ortet P."/>
            <person name="Proux C."/>
            <person name="Siguier P."/>
            <person name="Roche D."/>
            <person name="Rouy Z."/>
            <person name="Salvignol G."/>
            <person name="Slyemi D."/>
            <person name="Talla E."/>
            <person name="Weiss S."/>
            <person name="Weissenbach J."/>
            <person name="Medigue C."/>
            <person name="Bertin P.N."/>
        </authorList>
    </citation>
    <scope>NUCLEOTIDE SEQUENCE [LARGE SCALE GENOMIC DNA]</scope>
    <source>
        <strain evidence="2">DSM 22701 / CIP 110005 / 3As</strain>
    </source>
</reference>
<dbReference type="EMBL" id="FP475956">
    <property type="protein sequence ID" value="CAZ88724.1"/>
    <property type="molecule type" value="Genomic_DNA"/>
</dbReference>
<evidence type="ECO:0000313" key="1">
    <source>
        <dbReference type="EMBL" id="CAZ88724.1"/>
    </source>
</evidence>
<accession>D6CTV5</accession>
<dbReference type="AlphaFoldDB" id="D6CTV5"/>
<name>D6CTV5_THIA3</name>
<sequence>MPIITNHAQRFARAAEKRRLLLRFLREELYTTPKVAGLVMGVGERAARQTLAPLEAAGLIKRWPIQLFEGLQSITIVGITTLGQAHAFDPATEKVIDRQFDPARFSVMFLQHTLDIQRLRIEATASGQVKQWVNGDRLAAVKQGEKKPDAVLLTCDGLRIAIEAERSIKSPKRYAAIVEGHLNAMHQGKWQRVVWTFPEANTMERVQAMVLGVNRVRIAGIDTLIDPAKHHQNFRFCLYNMFTESLA</sequence>
<protein>
    <submittedName>
        <fullName evidence="1">MobC protein</fullName>
    </submittedName>
</protein>
<dbReference type="Pfam" id="PF13814">
    <property type="entry name" value="Replic_Relax"/>
    <property type="match status" value="1"/>
</dbReference>
<dbReference type="KEGG" id="thi:THI_2069"/>
<reference key="1">
    <citation type="submission" date="2009-07" db="EMBL/GenBank/DDBJ databases">
        <authorList>
            <person name="Genoscope - CEA"/>
        </authorList>
    </citation>
    <scope>NUCLEOTIDE SEQUENCE</scope>
    <source>
        <strain>3As</strain>
    </source>
</reference>
<gene>
    <name evidence="1" type="ordered locus">THI_2069</name>
</gene>